<gene>
    <name evidence="2" type="ORF">Acr_07g0008470</name>
</gene>
<dbReference type="EMBL" id="BJWL01000007">
    <property type="protein sequence ID" value="GFY90650.1"/>
    <property type="molecule type" value="Genomic_DNA"/>
</dbReference>
<sequence length="140" mass="16580">MYHIPFTLEIEGMDPLKKFTPPKFTLYDGKSNPRLTLGEKFWEDLILNPPSNLWYLMSRVKIFARMEDDVWQAERATGSSLQGDGSFKKRRKSSTDHEDRDGHLKEYVDLEKTQEEKVEIRPNPKFDDTLEKDLPWELFI</sequence>
<protein>
    <submittedName>
        <fullName evidence="2">Uncharacterized protein</fullName>
    </submittedName>
</protein>
<dbReference type="Proteomes" id="UP000585474">
    <property type="component" value="Unassembled WGS sequence"/>
</dbReference>
<comment type="caution">
    <text evidence="2">The sequence shown here is derived from an EMBL/GenBank/DDBJ whole genome shotgun (WGS) entry which is preliminary data.</text>
</comment>
<evidence type="ECO:0000313" key="2">
    <source>
        <dbReference type="EMBL" id="GFY90650.1"/>
    </source>
</evidence>
<feature type="region of interest" description="Disordered" evidence="1">
    <location>
        <begin position="75"/>
        <end position="108"/>
    </location>
</feature>
<evidence type="ECO:0000256" key="1">
    <source>
        <dbReference type="SAM" id="MobiDB-lite"/>
    </source>
</evidence>
<reference evidence="2 3" key="1">
    <citation type="submission" date="2019-07" db="EMBL/GenBank/DDBJ databases">
        <title>De Novo Assembly of kiwifruit Actinidia rufa.</title>
        <authorList>
            <person name="Sugita-Konishi S."/>
            <person name="Sato K."/>
            <person name="Mori E."/>
            <person name="Abe Y."/>
            <person name="Kisaki G."/>
            <person name="Hamano K."/>
            <person name="Suezawa K."/>
            <person name="Otani M."/>
            <person name="Fukuda T."/>
            <person name="Manabe T."/>
            <person name="Gomi K."/>
            <person name="Tabuchi M."/>
            <person name="Akimitsu K."/>
            <person name="Kataoka I."/>
        </authorList>
    </citation>
    <scope>NUCLEOTIDE SEQUENCE [LARGE SCALE GENOMIC DNA]</scope>
    <source>
        <strain evidence="3">cv. Fuchu</strain>
    </source>
</reference>
<dbReference type="AlphaFoldDB" id="A0A7J0EW89"/>
<proteinExistence type="predicted"/>
<name>A0A7J0EW89_9ERIC</name>
<feature type="compositionally biased region" description="Basic and acidic residues" evidence="1">
    <location>
        <begin position="93"/>
        <end position="108"/>
    </location>
</feature>
<keyword evidence="3" id="KW-1185">Reference proteome</keyword>
<organism evidence="2 3">
    <name type="scientific">Actinidia rufa</name>
    <dbReference type="NCBI Taxonomy" id="165716"/>
    <lineage>
        <taxon>Eukaryota</taxon>
        <taxon>Viridiplantae</taxon>
        <taxon>Streptophyta</taxon>
        <taxon>Embryophyta</taxon>
        <taxon>Tracheophyta</taxon>
        <taxon>Spermatophyta</taxon>
        <taxon>Magnoliopsida</taxon>
        <taxon>eudicotyledons</taxon>
        <taxon>Gunneridae</taxon>
        <taxon>Pentapetalae</taxon>
        <taxon>asterids</taxon>
        <taxon>Ericales</taxon>
        <taxon>Actinidiaceae</taxon>
        <taxon>Actinidia</taxon>
    </lineage>
</organism>
<accession>A0A7J0EW89</accession>
<evidence type="ECO:0000313" key="3">
    <source>
        <dbReference type="Proteomes" id="UP000585474"/>
    </source>
</evidence>